<evidence type="ECO:0000256" key="4">
    <source>
        <dbReference type="ARBA" id="ARBA00034320"/>
    </source>
</evidence>
<dbReference type="STRING" id="585501.HMPREF6123_0418"/>
<keyword evidence="10" id="KW-1185">Reference proteome</keyword>
<dbReference type="AlphaFoldDB" id="C2KV99"/>
<dbReference type="InParanoid" id="C2KV99"/>
<dbReference type="InterPro" id="IPR003495">
    <property type="entry name" value="CobW/HypB/UreG_nucleotide-bd"/>
</dbReference>
<reference evidence="9 10" key="1">
    <citation type="submission" date="2009-04" db="EMBL/GenBank/DDBJ databases">
        <authorList>
            <person name="Qin X."/>
            <person name="Bachman B."/>
            <person name="Battles P."/>
            <person name="Bell A."/>
            <person name="Bess C."/>
            <person name="Bickham C."/>
            <person name="Chaboub L."/>
            <person name="Chen D."/>
            <person name="Coyle M."/>
            <person name="Deiros D.R."/>
            <person name="Dinh H."/>
            <person name="Forbes L."/>
            <person name="Fowler G."/>
            <person name="Francisco L."/>
            <person name="Fu Q."/>
            <person name="Gubbala S."/>
            <person name="Hale W."/>
            <person name="Han Y."/>
            <person name="Hemphill L."/>
            <person name="Highlander S.K."/>
            <person name="Hirani K."/>
            <person name="Hogues M."/>
            <person name="Jackson L."/>
            <person name="Jakkamsetti A."/>
            <person name="Javaid M."/>
            <person name="Jiang H."/>
            <person name="Korchina V."/>
            <person name="Kovar C."/>
            <person name="Lara F."/>
            <person name="Lee S."/>
            <person name="Mata R."/>
            <person name="Mathew T."/>
            <person name="Moen C."/>
            <person name="Morales K."/>
            <person name="Munidasa M."/>
            <person name="Nazareth L."/>
            <person name="Ngo R."/>
            <person name="Nguyen L."/>
            <person name="Okwuonu G."/>
            <person name="Ongeri F."/>
            <person name="Patil S."/>
            <person name="Petrosino J."/>
            <person name="Pham C."/>
            <person name="Pham P."/>
            <person name="Pu L.-L."/>
            <person name="Puazo M."/>
            <person name="Raj R."/>
            <person name="Reid J."/>
            <person name="Rouhana J."/>
            <person name="Saada N."/>
            <person name="Shang Y."/>
            <person name="Simmons D."/>
            <person name="Thornton R."/>
            <person name="Warren J."/>
            <person name="Weissenberger G."/>
            <person name="Zhang J."/>
            <person name="Zhang L."/>
            <person name="Zhou C."/>
            <person name="Zhu D."/>
            <person name="Muzny D."/>
            <person name="Worley K."/>
            <person name="Gibbs R."/>
        </authorList>
    </citation>
    <scope>NUCLEOTIDE SEQUENCE [LARGE SCALE GENOMIC DNA]</scope>
    <source>
        <strain evidence="9 10">F0268</strain>
    </source>
</reference>
<feature type="domain" description="CobW C-terminal" evidence="8">
    <location>
        <begin position="329"/>
        <end position="413"/>
    </location>
</feature>
<dbReference type="EMBL" id="ACKX01000046">
    <property type="protein sequence ID" value="EEJ52312.1"/>
    <property type="molecule type" value="Genomic_DNA"/>
</dbReference>
<evidence type="ECO:0000256" key="6">
    <source>
        <dbReference type="SAM" id="MobiDB-lite"/>
    </source>
</evidence>
<evidence type="ECO:0000259" key="7">
    <source>
        <dbReference type="Pfam" id="PF02492"/>
    </source>
</evidence>
<dbReference type="PANTHER" id="PTHR13748">
    <property type="entry name" value="COBW-RELATED"/>
    <property type="match status" value="1"/>
</dbReference>
<comment type="catalytic activity">
    <reaction evidence="5">
        <text>GTP + H2O = GDP + phosphate + H(+)</text>
        <dbReference type="Rhea" id="RHEA:19669"/>
        <dbReference type="ChEBI" id="CHEBI:15377"/>
        <dbReference type="ChEBI" id="CHEBI:15378"/>
        <dbReference type="ChEBI" id="CHEBI:37565"/>
        <dbReference type="ChEBI" id="CHEBI:43474"/>
        <dbReference type="ChEBI" id="CHEBI:58189"/>
    </reaction>
    <physiologicalReaction direction="left-to-right" evidence="5">
        <dbReference type="Rhea" id="RHEA:19670"/>
    </physiologicalReaction>
</comment>
<evidence type="ECO:0000256" key="5">
    <source>
        <dbReference type="ARBA" id="ARBA00049117"/>
    </source>
</evidence>
<dbReference type="Pfam" id="PF02492">
    <property type="entry name" value="cobW"/>
    <property type="match status" value="1"/>
</dbReference>
<sequence length="414" mass="46198">MTKIDIISGFLGAGKTTFIQKLLSDALKGENVVLIENEFGEIGVDSGFLKNAGIEIREMNQGCICCSLVGDFESSLKEVIEQYHPDRILIEPSGVGKLSDILSAVKTVSENLDVKLDGAVTVVDATKAKLYNKNFGEFFDDQIRFATSVVLSRMDIASGEKAQEAVNIVRGINPHANLITTALTELSGEKLLEIIGKEENLEEELLAEVKAKAAHHHEHHHDHEHHHEHHHEHGESCGCGCHDEEEHHHDHEHHEHGESCGCGCHDHDHEEEHEHHHDHEHHEHGESCGCGCHDHDHDHDEEHEHHHHHHHHEGCGCGHDHDADEIFDSIGLEVFKKVDRNHLAEILEEMAEGCAYGGIVRAKGMLACTDGTWVNFDLVPEQVEIREAGPENIGKFVVIGTELKKDKIKALFND</sequence>
<evidence type="ECO:0000256" key="2">
    <source>
        <dbReference type="ARBA" id="ARBA00022801"/>
    </source>
</evidence>
<dbReference type="HOGENOM" id="CLU_017452_1_3_9"/>
<name>C2KV99_9FIRM</name>
<comment type="similarity">
    <text evidence="4">Belongs to the SIMIBI class G3E GTPase family. ZNG1 subfamily.</text>
</comment>
<feature type="domain" description="CobW/HypB/UreG nucleotide-binding" evidence="7">
    <location>
        <begin position="6"/>
        <end position="179"/>
    </location>
</feature>
<dbReference type="Pfam" id="PF07683">
    <property type="entry name" value="CobW_C"/>
    <property type="match status" value="1"/>
</dbReference>
<dbReference type="OrthoDB" id="9808822at2"/>
<dbReference type="GO" id="GO:0016787">
    <property type="term" value="F:hydrolase activity"/>
    <property type="evidence" value="ECO:0007669"/>
    <property type="project" value="UniProtKB-KW"/>
</dbReference>
<dbReference type="InterPro" id="IPR027417">
    <property type="entry name" value="P-loop_NTPase"/>
</dbReference>
<keyword evidence="1" id="KW-0547">Nucleotide-binding</keyword>
<dbReference type="SUPFAM" id="SSF90002">
    <property type="entry name" value="Hypothetical protein YjiA, C-terminal domain"/>
    <property type="match status" value="1"/>
</dbReference>
<evidence type="ECO:0000313" key="10">
    <source>
        <dbReference type="Proteomes" id="UP000004121"/>
    </source>
</evidence>
<dbReference type="GO" id="GO:0000166">
    <property type="term" value="F:nucleotide binding"/>
    <property type="evidence" value="ECO:0007669"/>
    <property type="project" value="UniProtKB-KW"/>
</dbReference>
<dbReference type="InterPro" id="IPR051316">
    <property type="entry name" value="Zinc-reg_GTPase_activator"/>
</dbReference>
<dbReference type="Gene3D" id="3.30.1220.10">
    <property type="entry name" value="CobW-like, C-terminal domain"/>
    <property type="match status" value="1"/>
</dbReference>
<dbReference type="InterPro" id="IPR036627">
    <property type="entry name" value="CobW-likC_sf"/>
</dbReference>
<keyword evidence="2" id="KW-0378">Hydrolase</keyword>
<organism evidence="9 10">
    <name type="scientific">Oribacterium sinus F0268</name>
    <dbReference type="NCBI Taxonomy" id="585501"/>
    <lineage>
        <taxon>Bacteria</taxon>
        <taxon>Bacillati</taxon>
        <taxon>Bacillota</taxon>
        <taxon>Clostridia</taxon>
        <taxon>Lachnospirales</taxon>
        <taxon>Lachnospiraceae</taxon>
        <taxon>Oribacterium</taxon>
    </lineage>
</organism>
<feature type="region of interest" description="Disordered" evidence="6">
    <location>
        <begin position="212"/>
        <end position="237"/>
    </location>
</feature>
<evidence type="ECO:0000256" key="3">
    <source>
        <dbReference type="ARBA" id="ARBA00023186"/>
    </source>
</evidence>
<dbReference type="eggNOG" id="COG0523">
    <property type="taxonomic scope" value="Bacteria"/>
</dbReference>
<dbReference type="Gene3D" id="3.40.50.300">
    <property type="entry name" value="P-loop containing nucleotide triphosphate hydrolases"/>
    <property type="match status" value="1"/>
</dbReference>
<dbReference type="GO" id="GO:0005737">
    <property type="term" value="C:cytoplasm"/>
    <property type="evidence" value="ECO:0007669"/>
    <property type="project" value="TreeGrafter"/>
</dbReference>
<proteinExistence type="inferred from homology"/>
<evidence type="ECO:0000256" key="1">
    <source>
        <dbReference type="ARBA" id="ARBA00022741"/>
    </source>
</evidence>
<keyword evidence="3" id="KW-0143">Chaperone</keyword>
<evidence type="ECO:0000259" key="8">
    <source>
        <dbReference type="Pfam" id="PF07683"/>
    </source>
</evidence>
<comment type="caution">
    <text evidence="9">The sequence shown here is derived from an EMBL/GenBank/DDBJ whole genome shotgun (WGS) entry which is preliminary data.</text>
</comment>
<evidence type="ECO:0000313" key="9">
    <source>
        <dbReference type="EMBL" id="EEJ52312.1"/>
    </source>
</evidence>
<protein>
    <submittedName>
        <fullName evidence="9">CobW/P47K family protein</fullName>
    </submittedName>
</protein>
<accession>C2KV99</accession>
<feature type="compositionally biased region" description="Basic residues" evidence="6">
    <location>
        <begin position="212"/>
        <end position="230"/>
    </location>
</feature>
<gene>
    <name evidence="9" type="ORF">HMPREF6123_0418</name>
</gene>
<dbReference type="Proteomes" id="UP000004121">
    <property type="component" value="Unassembled WGS sequence"/>
</dbReference>
<dbReference type="RefSeq" id="WP_007155882.1">
    <property type="nucleotide sequence ID" value="NZ_GG668533.1"/>
</dbReference>
<dbReference type="SUPFAM" id="SSF52540">
    <property type="entry name" value="P-loop containing nucleoside triphosphate hydrolases"/>
    <property type="match status" value="1"/>
</dbReference>
<dbReference type="InterPro" id="IPR011629">
    <property type="entry name" value="CobW-like_C"/>
</dbReference>
<dbReference type="PANTHER" id="PTHR13748:SF62">
    <property type="entry name" value="COBW DOMAIN-CONTAINING PROTEIN"/>
    <property type="match status" value="1"/>
</dbReference>
<dbReference type="CDD" id="cd03112">
    <property type="entry name" value="CobW-like"/>
    <property type="match status" value="1"/>
</dbReference>